<dbReference type="Proteomes" id="UP000521868">
    <property type="component" value="Unassembled WGS sequence"/>
</dbReference>
<dbReference type="RefSeq" id="WP_168109256.1">
    <property type="nucleotide sequence ID" value="NZ_VTOX01000009.1"/>
</dbReference>
<comment type="caution">
    <text evidence="2">The sequence shown here is derived from an EMBL/GenBank/DDBJ whole genome shotgun (WGS) entry which is preliminary data.</text>
</comment>
<sequence length="99" mass="10452">MRVVLLCAALAAAPAIAGDLVARQGGDSVRLAEGPCTAEQVLSQLDPKLQEKYKEATATVQGRTFAACWRMTPNGAHLLYEDGDQGLVPTSDLKPELTA</sequence>
<evidence type="ECO:0000256" key="1">
    <source>
        <dbReference type="SAM" id="SignalP"/>
    </source>
</evidence>
<reference evidence="2 3" key="1">
    <citation type="journal article" date="2020" name="Nature">
        <title>Bacterial chemolithoautotrophy via manganese oxidation.</title>
        <authorList>
            <person name="Yu H."/>
            <person name="Leadbetter J.R."/>
        </authorList>
    </citation>
    <scope>NUCLEOTIDE SEQUENCE [LARGE SCALE GENOMIC DNA]</scope>
    <source>
        <strain evidence="2 3">RBP-1</strain>
    </source>
</reference>
<name>A0A7X6I824_9BURK</name>
<keyword evidence="1" id="KW-0732">Signal</keyword>
<keyword evidence="3" id="KW-1185">Reference proteome</keyword>
<feature type="signal peptide" evidence="1">
    <location>
        <begin position="1"/>
        <end position="17"/>
    </location>
</feature>
<evidence type="ECO:0000313" key="2">
    <source>
        <dbReference type="EMBL" id="NKE68126.1"/>
    </source>
</evidence>
<dbReference type="AlphaFoldDB" id="A0A7X6I824"/>
<gene>
    <name evidence="2" type="ORF">RAMLITH_20075</name>
</gene>
<evidence type="ECO:0008006" key="4">
    <source>
        <dbReference type="Google" id="ProtNLM"/>
    </source>
</evidence>
<accession>A0A7X6I824</accession>
<dbReference type="EMBL" id="VTOX01000009">
    <property type="protein sequence ID" value="NKE68126.1"/>
    <property type="molecule type" value="Genomic_DNA"/>
</dbReference>
<proteinExistence type="predicted"/>
<feature type="chain" id="PRO_5031168984" description="PepSY domain-containing protein" evidence="1">
    <location>
        <begin position="18"/>
        <end position="99"/>
    </location>
</feature>
<evidence type="ECO:0000313" key="3">
    <source>
        <dbReference type="Proteomes" id="UP000521868"/>
    </source>
</evidence>
<protein>
    <recommendedName>
        <fullName evidence="4">PepSY domain-containing protein</fullName>
    </recommendedName>
</protein>
<organism evidence="2 3">
    <name type="scientific">Ramlibacter lithotrophicus</name>
    <dbReference type="NCBI Taxonomy" id="2606681"/>
    <lineage>
        <taxon>Bacteria</taxon>
        <taxon>Pseudomonadati</taxon>
        <taxon>Pseudomonadota</taxon>
        <taxon>Betaproteobacteria</taxon>
        <taxon>Burkholderiales</taxon>
        <taxon>Comamonadaceae</taxon>
        <taxon>Ramlibacter</taxon>
    </lineage>
</organism>